<proteinExistence type="predicted"/>
<dbReference type="Proteomes" id="UP000269015">
    <property type="component" value="Chromosome"/>
</dbReference>
<sequence length="80" mass="8687">MAAKTNKSIFMKKINLKHLKAEVNEKLTREQLKNVFGGIAAATGNGACVFSQPLCWNYNCTGDARSNGRGGYECCGPKCE</sequence>
<reference evidence="1 2" key="1">
    <citation type="submission" date="2018-11" db="EMBL/GenBank/DDBJ databases">
        <title>Proposal to divide the Flavobacteriaceae and reorganize its genera based on Amino Acid Identity values calculated from whole genome sequences.</title>
        <authorList>
            <person name="Nicholson A.C."/>
            <person name="Gulvik C.A."/>
            <person name="Whitney A.M."/>
            <person name="Humrighouse B.W."/>
            <person name="Bell M."/>
            <person name="Holmes B."/>
            <person name="Steigerwalt A.G."/>
            <person name="Villarma A."/>
            <person name="Sheth M."/>
            <person name="Batra D."/>
            <person name="Pryor J."/>
            <person name="Bernardet J.-F."/>
            <person name="Hugo C."/>
            <person name="Kampfer P."/>
            <person name="Newman J."/>
            <person name="McQuiston J.R."/>
        </authorList>
    </citation>
    <scope>NUCLEOTIDE SEQUENCE [LARGE SCALE GENOMIC DNA]</scope>
    <source>
        <strain evidence="1 2">H5559</strain>
    </source>
</reference>
<evidence type="ECO:0000313" key="2">
    <source>
        <dbReference type="Proteomes" id="UP000269015"/>
    </source>
</evidence>
<dbReference type="EMBL" id="CP033930">
    <property type="protein sequence ID" value="AZB19196.1"/>
    <property type="molecule type" value="Genomic_DNA"/>
</dbReference>
<dbReference type="AlphaFoldDB" id="A0AAD1DW67"/>
<name>A0AAD1DW67_CHRID</name>
<organism evidence="1 2">
    <name type="scientific">Chryseobacterium indologenes</name>
    <name type="common">Flavobacterium indologenes</name>
    <dbReference type="NCBI Taxonomy" id="253"/>
    <lineage>
        <taxon>Bacteria</taxon>
        <taxon>Pseudomonadati</taxon>
        <taxon>Bacteroidota</taxon>
        <taxon>Flavobacteriia</taxon>
        <taxon>Flavobacteriales</taxon>
        <taxon>Weeksellaceae</taxon>
        <taxon>Chryseobacterium group</taxon>
        <taxon>Chryseobacterium</taxon>
    </lineage>
</organism>
<gene>
    <name evidence="1" type="ORF">EG352_16145</name>
</gene>
<protein>
    <submittedName>
        <fullName evidence="1">Uncharacterized protein</fullName>
    </submittedName>
</protein>
<accession>A0AAD1DW67</accession>
<evidence type="ECO:0000313" key="1">
    <source>
        <dbReference type="EMBL" id="AZB19196.1"/>
    </source>
</evidence>